<evidence type="ECO:0000256" key="2">
    <source>
        <dbReference type="ARBA" id="ARBA00022729"/>
    </source>
</evidence>
<keyword evidence="5" id="KW-0449">Lipoprotein</keyword>
<evidence type="ECO:0000313" key="6">
    <source>
        <dbReference type="Proteomes" id="UP000219111"/>
    </source>
</evidence>
<dbReference type="PANTHER" id="PTHR30035:SF3">
    <property type="entry name" value="INTERMEMBRANE PHOSPHOLIPID TRANSPORT SYSTEM LIPOPROTEIN MLAA"/>
    <property type="match status" value="1"/>
</dbReference>
<evidence type="ECO:0000313" key="5">
    <source>
        <dbReference type="EMBL" id="SOC14133.1"/>
    </source>
</evidence>
<evidence type="ECO:0000256" key="3">
    <source>
        <dbReference type="SAM" id="MobiDB-lite"/>
    </source>
</evidence>
<accession>A0A285SZT1</accession>
<sequence length="255" mass="26919">MRKIFGLCLLASVALAGCGGGTISAGPATPGGINDPYESTNRQIHAFNKGVDRALFKARPGEPRSVDNAVYRGFSNAGSNLSLPGKVVNSLLQGRPAPAVKNTFRFVINTTIGIGGIFDPAGHALALPETDTDFGETLAVWGVGEGAYVELPLLGPSTARDAVGRVVDFALDPLGNAFDAREATVAGTVSVGGKVAERKQHGDIVESVLYDSADSYAQERLLYLQMRRHQVAGEETNDEEAWDPYADPYGEPDAQ</sequence>
<feature type="chain" id="PRO_5011973136" evidence="4">
    <location>
        <begin position="17"/>
        <end position="255"/>
    </location>
</feature>
<protein>
    <submittedName>
        <fullName evidence="5">Phospholipid-binding lipoprotein MlaA</fullName>
    </submittedName>
</protein>
<dbReference type="Pfam" id="PF04333">
    <property type="entry name" value="MlaA"/>
    <property type="match status" value="1"/>
</dbReference>
<dbReference type="OrthoDB" id="9785326at2"/>
<feature type="signal peptide" evidence="4">
    <location>
        <begin position="1"/>
        <end position="16"/>
    </location>
</feature>
<dbReference type="GO" id="GO:0120010">
    <property type="term" value="P:intermembrane phospholipid transfer"/>
    <property type="evidence" value="ECO:0007669"/>
    <property type="project" value="TreeGrafter"/>
</dbReference>
<dbReference type="PRINTS" id="PR01805">
    <property type="entry name" value="VACJLIPOPROT"/>
</dbReference>
<dbReference type="AlphaFoldDB" id="A0A285SZT1"/>
<dbReference type="RefSeq" id="WP_097070796.1">
    <property type="nucleotide sequence ID" value="NZ_OBMT01000011.1"/>
</dbReference>
<organism evidence="5 6">
    <name type="scientific">Rhodobacter maris</name>
    <dbReference type="NCBI Taxonomy" id="446682"/>
    <lineage>
        <taxon>Bacteria</taxon>
        <taxon>Pseudomonadati</taxon>
        <taxon>Pseudomonadota</taxon>
        <taxon>Alphaproteobacteria</taxon>
        <taxon>Rhodobacterales</taxon>
        <taxon>Rhodobacter group</taxon>
        <taxon>Rhodobacter</taxon>
    </lineage>
</organism>
<dbReference type="Proteomes" id="UP000219111">
    <property type="component" value="Unassembled WGS sequence"/>
</dbReference>
<gene>
    <name evidence="5" type="ORF">SAMN05877831_11198</name>
</gene>
<proteinExistence type="inferred from homology"/>
<comment type="similarity">
    <text evidence="1">Belongs to the MlaA family.</text>
</comment>
<keyword evidence="6" id="KW-1185">Reference proteome</keyword>
<dbReference type="PROSITE" id="PS51257">
    <property type="entry name" value="PROKAR_LIPOPROTEIN"/>
    <property type="match status" value="1"/>
</dbReference>
<reference evidence="6" key="1">
    <citation type="submission" date="2017-08" db="EMBL/GenBank/DDBJ databases">
        <authorList>
            <person name="Varghese N."/>
            <person name="Submissions S."/>
        </authorList>
    </citation>
    <scope>NUCLEOTIDE SEQUENCE [LARGE SCALE GENOMIC DNA]</scope>
    <source>
        <strain evidence="6">JA276</strain>
    </source>
</reference>
<dbReference type="EMBL" id="OBMT01000011">
    <property type="protein sequence ID" value="SOC14133.1"/>
    <property type="molecule type" value="Genomic_DNA"/>
</dbReference>
<dbReference type="InterPro" id="IPR007428">
    <property type="entry name" value="MlaA"/>
</dbReference>
<feature type="region of interest" description="Disordered" evidence="3">
    <location>
        <begin position="233"/>
        <end position="255"/>
    </location>
</feature>
<evidence type="ECO:0000256" key="1">
    <source>
        <dbReference type="ARBA" id="ARBA00010634"/>
    </source>
</evidence>
<keyword evidence="2 4" id="KW-0732">Signal</keyword>
<evidence type="ECO:0000256" key="4">
    <source>
        <dbReference type="SAM" id="SignalP"/>
    </source>
</evidence>
<name>A0A285SZT1_9RHOB</name>
<dbReference type="PANTHER" id="PTHR30035">
    <property type="entry name" value="LIPOPROTEIN VACJ-RELATED"/>
    <property type="match status" value="1"/>
</dbReference>
<dbReference type="GO" id="GO:0016020">
    <property type="term" value="C:membrane"/>
    <property type="evidence" value="ECO:0007669"/>
    <property type="project" value="InterPro"/>
</dbReference>